<dbReference type="InterPro" id="IPR050090">
    <property type="entry name" value="Tyrosine_recombinase_XerCD"/>
</dbReference>
<dbReference type="InterPro" id="IPR010998">
    <property type="entry name" value="Integrase_recombinase_N"/>
</dbReference>
<keyword evidence="10" id="KW-1185">Reference proteome</keyword>
<organism evidence="9 10">
    <name type="scientific">Psychroflexus sediminis</name>
    <dbReference type="NCBI Taxonomy" id="470826"/>
    <lineage>
        <taxon>Bacteria</taxon>
        <taxon>Pseudomonadati</taxon>
        <taxon>Bacteroidota</taxon>
        <taxon>Flavobacteriia</taxon>
        <taxon>Flavobacteriales</taxon>
        <taxon>Flavobacteriaceae</taxon>
        <taxon>Psychroflexus</taxon>
    </lineage>
</organism>
<sequence length="403" mass="45873">MVFCFILDGFLTLSGMKTVVLESLVHKTAACIGLRFEFDAELKAALKKLPQCRWTQTHRCFYVPNTAASKRQLMRVLRAAGCEVDYRAMQNAEAEHAPEALLNAEHLKALEAYKEYLKGQRKSPSTVNTYSAFVELFLKFFDSTALSDLDNRSIELFAEGVLARRNYSISSHRQAMNALKHFFTLNRFPEVQTEAIAMPRKDRKLPEVLSTEEVISILQATRNLKHRALLGLIYSSGLRIGEVLKLKLADVDLDRQSVYVRSGKGRKDRHTTLGRSIQPLLVNYVRTYKPQQFLFEGEAGKAYSASSVRAFLKRSCRLAKLRKRVTPHTLRHSFATHLLENGVDIRYIQELLGHSRPETTMIYTHVTERSISAIQNPLDVAVSRHKQLHRDGKDPGEARKSLE</sequence>
<evidence type="ECO:0000259" key="7">
    <source>
        <dbReference type="PROSITE" id="PS51898"/>
    </source>
</evidence>
<evidence type="ECO:0000256" key="3">
    <source>
        <dbReference type="ARBA" id="ARBA00023125"/>
    </source>
</evidence>
<evidence type="ECO:0000259" key="8">
    <source>
        <dbReference type="PROSITE" id="PS51900"/>
    </source>
</evidence>
<dbReference type="PANTHER" id="PTHR30349">
    <property type="entry name" value="PHAGE INTEGRASE-RELATED"/>
    <property type="match status" value="1"/>
</dbReference>
<dbReference type="Pfam" id="PF00589">
    <property type="entry name" value="Phage_integrase"/>
    <property type="match status" value="1"/>
</dbReference>
<evidence type="ECO:0000313" key="10">
    <source>
        <dbReference type="Proteomes" id="UP000199296"/>
    </source>
</evidence>
<evidence type="ECO:0000256" key="6">
    <source>
        <dbReference type="SAM" id="MobiDB-lite"/>
    </source>
</evidence>
<reference evidence="9 10" key="1">
    <citation type="submission" date="2016-10" db="EMBL/GenBank/DDBJ databases">
        <authorList>
            <person name="de Groot N.N."/>
        </authorList>
    </citation>
    <scope>NUCLEOTIDE SEQUENCE [LARGE SCALE GENOMIC DNA]</scope>
    <source>
        <strain evidence="9 10">DSM 19803</strain>
    </source>
</reference>
<feature type="region of interest" description="Disordered" evidence="6">
    <location>
        <begin position="384"/>
        <end position="403"/>
    </location>
</feature>
<gene>
    <name evidence="9" type="ORF">SAMN04488027_102252</name>
</gene>
<dbReference type="PROSITE" id="PS51898">
    <property type="entry name" value="TYR_RECOMBINASE"/>
    <property type="match status" value="1"/>
</dbReference>
<dbReference type="GO" id="GO:0015074">
    <property type="term" value="P:DNA integration"/>
    <property type="evidence" value="ECO:0007669"/>
    <property type="project" value="UniProtKB-KW"/>
</dbReference>
<dbReference type="Pfam" id="PF13495">
    <property type="entry name" value="Phage_int_SAM_4"/>
    <property type="match status" value="1"/>
</dbReference>
<name>A0A1G7USU3_9FLAO</name>
<proteinExistence type="inferred from homology"/>
<feature type="domain" description="Tyr recombinase" evidence="7">
    <location>
        <begin position="204"/>
        <end position="376"/>
    </location>
</feature>
<evidence type="ECO:0000256" key="1">
    <source>
        <dbReference type="ARBA" id="ARBA00008857"/>
    </source>
</evidence>
<dbReference type="SUPFAM" id="SSF56349">
    <property type="entry name" value="DNA breaking-rejoining enzymes"/>
    <property type="match status" value="1"/>
</dbReference>
<dbReference type="InterPro" id="IPR002104">
    <property type="entry name" value="Integrase_catalytic"/>
</dbReference>
<keyword evidence="3 5" id="KW-0238">DNA-binding</keyword>
<dbReference type="Proteomes" id="UP000199296">
    <property type="component" value="Unassembled WGS sequence"/>
</dbReference>
<keyword evidence="2" id="KW-0229">DNA integration</keyword>
<dbReference type="GO" id="GO:0006310">
    <property type="term" value="P:DNA recombination"/>
    <property type="evidence" value="ECO:0007669"/>
    <property type="project" value="UniProtKB-KW"/>
</dbReference>
<protein>
    <submittedName>
        <fullName evidence="9">Site-specific recombinase XerD</fullName>
    </submittedName>
</protein>
<evidence type="ECO:0000313" key="9">
    <source>
        <dbReference type="EMBL" id="SDG50341.1"/>
    </source>
</evidence>
<dbReference type="InterPro" id="IPR011010">
    <property type="entry name" value="DNA_brk_join_enz"/>
</dbReference>
<dbReference type="InterPro" id="IPR004107">
    <property type="entry name" value="Integrase_SAM-like_N"/>
</dbReference>
<accession>A0A1G7USU3</accession>
<feature type="compositionally biased region" description="Basic and acidic residues" evidence="6">
    <location>
        <begin position="389"/>
        <end position="403"/>
    </location>
</feature>
<evidence type="ECO:0000256" key="2">
    <source>
        <dbReference type="ARBA" id="ARBA00022908"/>
    </source>
</evidence>
<evidence type="ECO:0000256" key="4">
    <source>
        <dbReference type="ARBA" id="ARBA00023172"/>
    </source>
</evidence>
<dbReference type="Gene3D" id="1.10.443.10">
    <property type="entry name" value="Intergrase catalytic core"/>
    <property type="match status" value="1"/>
</dbReference>
<dbReference type="AlphaFoldDB" id="A0A1G7USU3"/>
<dbReference type="PROSITE" id="PS51900">
    <property type="entry name" value="CB"/>
    <property type="match status" value="1"/>
</dbReference>
<comment type="similarity">
    <text evidence="1">Belongs to the 'phage' integrase family.</text>
</comment>
<dbReference type="GO" id="GO:0003677">
    <property type="term" value="F:DNA binding"/>
    <property type="evidence" value="ECO:0007669"/>
    <property type="project" value="UniProtKB-UniRule"/>
</dbReference>
<feature type="domain" description="Core-binding (CB)" evidence="8">
    <location>
        <begin position="104"/>
        <end position="187"/>
    </location>
</feature>
<dbReference type="InterPro" id="IPR044068">
    <property type="entry name" value="CB"/>
</dbReference>
<dbReference type="EMBL" id="FNCW01000002">
    <property type="protein sequence ID" value="SDG50341.1"/>
    <property type="molecule type" value="Genomic_DNA"/>
</dbReference>
<dbReference type="InterPro" id="IPR013762">
    <property type="entry name" value="Integrase-like_cat_sf"/>
</dbReference>
<dbReference type="STRING" id="470826.SAMN04488027_102252"/>
<dbReference type="Gene3D" id="1.10.150.130">
    <property type="match status" value="1"/>
</dbReference>
<dbReference type="PANTHER" id="PTHR30349:SF41">
    <property type="entry name" value="INTEGRASE_RECOMBINASE PROTEIN MJ0367-RELATED"/>
    <property type="match status" value="1"/>
</dbReference>
<evidence type="ECO:0000256" key="5">
    <source>
        <dbReference type="PROSITE-ProRule" id="PRU01248"/>
    </source>
</evidence>
<keyword evidence="4" id="KW-0233">DNA recombination</keyword>